<dbReference type="PANTHER" id="PTHR43409:SF16">
    <property type="entry name" value="SLR0320 PROTEIN"/>
    <property type="match status" value="1"/>
</dbReference>
<dbReference type="SFLD" id="SFLDG01086">
    <property type="entry name" value="elongater_protein-like"/>
    <property type="match status" value="1"/>
</dbReference>
<evidence type="ECO:0000256" key="4">
    <source>
        <dbReference type="ARBA" id="ARBA00023004"/>
    </source>
</evidence>
<accession>A0ABX6NK65</accession>
<keyword evidence="2" id="KW-0949">S-adenosyl-L-methionine</keyword>
<evidence type="ECO:0000256" key="2">
    <source>
        <dbReference type="ARBA" id="ARBA00022691"/>
    </source>
</evidence>
<dbReference type="SMART" id="SM00729">
    <property type="entry name" value="Elp3"/>
    <property type="match status" value="1"/>
</dbReference>
<dbReference type="CDD" id="cd01335">
    <property type="entry name" value="Radical_SAM"/>
    <property type="match status" value="1"/>
</dbReference>
<dbReference type="Proteomes" id="UP000503251">
    <property type="component" value="Chromosome"/>
</dbReference>
<dbReference type="SFLD" id="SFLDG01082">
    <property type="entry name" value="B12-binding_domain_containing"/>
    <property type="match status" value="1"/>
</dbReference>
<keyword evidence="5" id="KW-0411">Iron-sulfur</keyword>
<name>A0ABX6NK65_9BACT</name>
<keyword evidence="8" id="KW-1185">Reference proteome</keyword>
<dbReference type="Gene3D" id="3.80.30.20">
    <property type="entry name" value="tm_1862 like domain"/>
    <property type="match status" value="1"/>
</dbReference>
<sequence>MSPSSSDFLTIRHPEPKPLAHPPVYPVFLPFIGCSYRCIYCAQDVQTGVGNRAIAPGSLRSLLFKELAGSEPVELAFYGGTFTALPQELMLAYLDVAAELRQAGLVSRVRCSTRPDCLAPEVLALLARSGMDLVEIGIQSFDNDVLAASGRGYKADAAVQGCKAVRASGLELGIQLLPGLPRMTPAVFARDVAAAAALAPSVARLYPLLVLEGTALARRWRAGSYTPWDVDQTVDALADAFLTLWRAGIRVIRAGLAPESTLDDAFLAGPRHPAMGQRARSLALFRLLEPALAAWQGPVRLDYPRRFQGELWGHRGELVPAYAALGLIPGATTPHPEPWEPDCFRLSAVEAPAGKLPD</sequence>
<evidence type="ECO:0000256" key="5">
    <source>
        <dbReference type="ARBA" id="ARBA00023014"/>
    </source>
</evidence>
<dbReference type="InterPro" id="IPR007197">
    <property type="entry name" value="rSAM"/>
</dbReference>
<dbReference type="EMBL" id="CP039543">
    <property type="protein sequence ID" value="QJT10092.1"/>
    <property type="molecule type" value="Genomic_DNA"/>
</dbReference>
<evidence type="ECO:0000256" key="3">
    <source>
        <dbReference type="ARBA" id="ARBA00022723"/>
    </source>
</evidence>
<dbReference type="InterPro" id="IPR023404">
    <property type="entry name" value="rSAM_horseshoe"/>
</dbReference>
<evidence type="ECO:0000313" key="7">
    <source>
        <dbReference type="EMBL" id="QJT10092.1"/>
    </source>
</evidence>
<dbReference type="PANTHER" id="PTHR43409">
    <property type="entry name" value="ANAEROBIC MAGNESIUM-PROTOPORPHYRIN IX MONOMETHYL ESTER CYCLASE-RELATED"/>
    <property type="match status" value="1"/>
</dbReference>
<evidence type="ECO:0000259" key="6">
    <source>
        <dbReference type="PROSITE" id="PS51918"/>
    </source>
</evidence>
<dbReference type="InterPro" id="IPR006638">
    <property type="entry name" value="Elp3/MiaA/NifB-like_rSAM"/>
</dbReference>
<dbReference type="PROSITE" id="PS51918">
    <property type="entry name" value="RADICAL_SAM"/>
    <property type="match status" value="1"/>
</dbReference>
<protein>
    <submittedName>
        <fullName evidence="7">Radical SAM protein</fullName>
    </submittedName>
</protein>
<dbReference type="SUPFAM" id="SSF102114">
    <property type="entry name" value="Radical SAM enzymes"/>
    <property type="match status" value="1"/>
</dbReference>
<evidence type="ECO:0000256" key="1">
    <source>
        <dbReference type="ARBA" id="ARBA00001966"/>
    </source>
</evidence>
<evidence type="ECO:0000313" key="8">
    <source>
        <dbReference type="Proteomes" id="UP000503251"/>
    </source>
</evidence>
<dbReference type="InterPro" id="IPR051198">
    <property type="entry name" value="BchE-like"/>
</dbReference>
<dbReference type="InterPro" id="IPR058240">
    <property type="entry name" value="rSAM_sf"/>
</dbReference>
<feature type="domain" description="Radical SAM core" evidence="6">
    <location>
        <begin position="21"/>
        <end position="257"/>
    </location>
</feature>
<dbReference type="Pfam" id="PF04055">
    <property type="entry name" value="Radical_SAM"/>
    <property type="match status" value="1"/>
</dbReference>
<dbReference type="SFLD" id="SFLDS00029">
    <property type="entry name" value="Radical_SAM"/>
    <property type="match status" value="1"/>
</dbReference>
<dbReference type="Pfam" id="PF16199">
    <property type="entry name" value="Radical_SAM_C"/>
    <property type="match status" value="1"/>
</dbReference>
<gene>
    <name evidence="7" type="ORF">E8L03_14650</name>
</gene>
<keyword evidence="4" id="KW-0408">Iron</keyword>
<reference evidence="7 8" key="1">
    <citation type="submission" date="2019-04" db="EMBL/GenBank/DDBJ databases">
        <title>Isolation and culture of sulfate reducing bacteria from the cold seep of the South China Sea.</title>
        <authorList>
            <person name="Sun C."/>
            <person name="Liu R."/>
        </authorList>
    </citation>
    <scope>NUCLEOTIDE SEQUENCE [LARGE SCALE GENOMIC DNA]</scope>
    <source>
        <strain evidence="7 8">CS1</strain>
    </source>
</reference>
<keyword evidence="3" id="KW-0479">Metal-binding</keyword>
<comment type="cofactor">
    <cofactor evidence="1">
        <name>[4Fe-4S] cluster</name>
        <dbReference type="ChEBI" id="CHEBI:49883"/>
    </cofactor>
</comment>
<proteinExistence type="predicted"/>
<organism evidence="7 8">
    <name type="scientific">Oceanidesulfovibrio marinus</name>
    <dbReference type="NCBI Taxonomy" id="370038"/>
    <lineage>
        <taxon>Bacteria</taxon>
        <taxon>Pseudomonadati</taxon>
        <taxon>Thermodesulfobacteriota</taxon>
        <taxon>Desulfovibrionia</taxon>
        <taxon>Desulfovibrionales</taxon>
        <taxon>Desulfovibrionaceae</taxon>
        <taxon>Oceanidesulfovibrio</taxon>
    </lineage>
</organism>
<dbReference type="InterPro" id="IPR032432">
    <property type="entry name" value="Radical_SAM_C"/>
</dbReference>